<evidence type="ECO:0000256" key="7">
    <source>
        <dbReference type="ARBA" id="ARBA00023136"/>
    </source>
</evidence>
<dbReference type="InterPro" id="IPR050388">
    <property type="entry name" value="ABC_Ni/Peptide_Import"/>
</dbReference>
<evidence type="ECO:0000256" key="2">
    <source>
        <dbReference type="ARBA" id="ARBA00005417"/>
    </source>
</evidence>
<evidence type="ECO:0000256" key="6">
    <source>
        <dbReference type="ARBA" id="ARBA00022840"/>
    </source>
</evidence>
<dbReference type="Pfam" id="PF08352">
    <property type="entry name" value="oligo_HPY"/>
    <property type="match status" value="2"/>
</dbReference>
<dbReference type="NCBIfam" id="NF007739">
    <property type="entry name" value="PRK10419.1"/>
    <property type="match status" value="2"/>
</dbReference>
<dbReference type="InterPro" id="IPR013563">
    <property type="entry name" value="Oligopep_ABC_C"/>
</dbReference>
<dbReference type="PROSITE" id="PS00211">
    <property type="entry name" value="ABC_TRANSPORTER_1"/>
    <property type="match status" value="1"/>
</dbReference>
<dbReference type="PROSITE" id="PS50893">
    <property type="entry name" value="ABC_TRANSPORTER_2"/>
    <property type="match status" value="2"/>
</dbReference>
<dbReference type="InterPro" id="IPR027417">
    <property type="entry name" value="P-loop_NTPase"/>
</dbReference>
<dbReference type="PANTHER" id="PTHR43297">
    <property type="entry name" value="OLIGOPEPTIDE TRANSPORT ATP-BINDING PROTEIN APPD"/>
    <property type="match status" value="1"/>
</dbReference>
<organism evidence="10 11">
    <name type="scientific">Streptomyces purpurascens</name>
    <dbReference type="NCBI Taxonomy" id="1924"/>
    <lineage>
        <taxon>Bacteria</taxon>
        <taxon>Bacillati</taxon>
        <taxon>Actinomycetota</taxon>
        <taxon>Actinomycetes</taxon>
        <taxon>Kitasatosporales</taxon>
        <taxon>Streptomycetaceae</taxon>
        <taxon>Streptomyces</taxon>
    </lineage>
</organism>
<accession>A0ABZ1MC32</accession>
<evidence type="ECO:0000256" key="5">
    <source>
        <dbReference type="ARBA" id="ARBA00022741"/>
    </source>
</evidence>
<feature type="region of interest" description="Disordered" evidence="8">
    <location>
        <begin position="266"/>
        <end position="310"/>
    </location>
</feature>
<evidence type="ECO:0000313" key="10">
    <source>
        <dbReference type="EMBL" id="WTW25477.1"/>
    </source>
</evidence>
<keyword evidence="5" id="KW-0547">Nucleotide-binding</keyword>
<dbReference type="Proteomes" id="UP001621512">
    <property type="component" value="Chromosome"/>
</dbReference>
<feature type="domain" description="ABC transporter" evidence="9">
    <location>
        <begin position="314"/>
        <end position="557"/>
    </location>
</feature>
<keyword evidence="3" id="KW-0813">Transport</keyword>
<evidence type="ECO:0000313" key="11">
    <source>
        <dbReference type="Proteomes" id="UP001621512"/>
    </source>
</evidence>
<dbReference type="NCBIfam" id="NF008453">
    <property type="entry name" value="PRK11308.1"/>
    <property type="match status" value="2"/>
</dbReference>
<gene>
    <name evidence="10" type="ORF">OHU35_05285</name>
</gene>
<evidence type="ECO:0000256" key="1">
    <source>
        <dbReference type="ARBA" id="ARBA00004202"/>
    </source>
</evidence>
<feature type="domain" description="ABC transporter" evidence="9">
    <location>
        <begin position="13"/>
        <end position="258"/>
    </location>
</feature>
<keyword evidence="7" id="KW-0472">Membrane</keyword>
<comment type="subcellular location">
    <subcellularLocation>
        <location evidence="1">Cell membrane</location>
        <topology evidence="1">Peripheral membrane protein</topology>
    </subcellularLocation>
</comment>
<dbReference type="CDD" id="cd03257">
    <property type="entry name" value="ABC_NikE_OppD_transporters"/>
    <property type="match status" value="2"/>
</dbReference>
<keyword evidence="6 10" id="KW-0067">ATP-binding</keyword>
<dbReference type="EMBL" id="CP108341">
    <property type="protein sequence ID" value="WTW25477.1"/>
    <property type="molecule type" value="Genomic_DNA"/>
</dbReference>
<dbReference type="SMART" id="SM00382">
    <property type="entry name" value="AAA"/>
    <property type="match status" value="2"/>
</dbReference>
<sequence length="572" mass="61062">MTSSTPDIHDALISARNLTVGFGDREVVRGVSLTVRRGETVALVGESGSGKSVTARTLVGLTGAGARVSADGLTWQGEDVRGWGERRWRRVRGRGIGFVLQDALVSLDPLRPVGKEIEDALRLHGGGDRATRRARVLEVMAQVGTPDPELRAAQRPHELSGGLRQRALIATALALDPPLLIADEPTTALDATVQAQILDLLAAARSRERGLLFITHDLGVVRRLADRVAVMRGGEIVEEGEAAAVLEDPQHPYTRTLLAADPARHAKGTRLTPGPAPAGPQSPEEGNSTHPTEEAPRHAPVPRRTGGRPHEAVLTADRIHKTFGSRDAVRDVSFALAAGRTLGIVGESGSGKSTTARIALGLTRPDAGTVTLHGEPWSELPERERRPRRHGIQLVHQDALSAFDPRWTVRRSLIDAVRLRRAGHPVPAPDEAARRVTELAAQVGLPDDTLDRHPLSLSGGQRQRAALARALAPSPAVLVLDEPVSALDVSVQAQVLDLLAELQESLGLAYLFISHDLGVVRHVSDDVLVMKDGRVVESGPAEDLFSAPGHPYTRTLLDAVHPHPAATAGATR</sequence>
<evidence type="ECO:0000259" key="9">
    <source>
        <dbReference type="PROSITE" id="PS50893"/>
    </source>
</evidence>
<evidence type="ECO:0000256" key="3">
    <source>
        <dbReference type="ARBA" id="ARBA00022448"/>
    </source>
</evidence>
<evidence type="ECO:0000256" key="8">
    <source>
        <dbReference type="SAM" id="MobiDB-lite"/>
    </source>
</evidence>
<reference evidence="10 11" key="1">
    <citation type="submission" date="2022-10" db="EMBL/GenBank/DDBJ databases">
        <title>The complete genomes of actinobacterial strains from the NBC collection.</title>
        <authorList>
            <person name="Joergensen T.S."/>
            <person name="Alvarez Arevalo M."/>
            <person name="Sterndorff E.B."/>
            <person name="Faurdal D."/>
            <person name="Vuksanovic O."/>
            <person name="Mourched A.-S."/>
            <person name="Charusanti P."/>
            <person name="Shaw S."/>
            <person name="Blin K."/>
            <person name="Weber T."/>
        </authorList>
    </citation>
    <scope>NUCLEOTIDE SEQUENCE [LARGE SCALE GENOMIC DNA]</scope>
    <source>
        <strain evidence="10 11">NBC_00017</strain>
    </source>
</reference>
<dbReference type="PANTHER" id="PTHR43297:SF2">
    <property type="entry name" value="DIPEPTIDE TRANSPORT ATP-BINDING PROTEIN DPPD"/>
    <property type="match status" value="1"/>
</dbReference>
<keyword evidence="4" id="KW-1003">Cell membrane</keyword>
<dbReference type="InterPro" id="IPR003593">
    <property type="entry name" value="AAA+_ATPase"/>
</dbReference>
<evidence type="ECO:0000256" key="4">
    <source>
        <dbReference type="ARBA" id="ARBA00022475"/>
    </source>
</evidence>
<keyword evidence="11" id="KW-1185">Reference proteome</keyword>
<dbReference type="InterPro" id="IPR003439">
    <property type="entry name" value="ABC_transporter-like_ATP-bd"/>
</dbReference>
<dbReference type="SUPFAM" id="SSF52540">
    <property type="entry name" value="P-loop containing nucleoside triphosphate hydrolases"/>
    <property type="match status" value="2"/>
</dbReference>
<dbReference type="GO" id="GO:0005524">
    <property type="term" value="F:ATP binding"/>
    <property type="evidence" value="ECO:0007669"/>
    <property type="project" value="UniProtKB-KW"/>
</dbReference>
<proteinExistence type="inferred from homology"/>
<comment type="similarity">
    <text evidence="2">Belongs to the ABC transporter superfamily.</text>
</comment>
<protein>
    <submittedName>
        <fullName evidence="10">ABC transporter ATP-binding protein</fullName>
    </submittedName>
</protein>
<dbReference type="InterPro" id="IPR017871">
    <property type="entry name" value="ABC_transporter-like_CS"/>
</dbReference>
<name>A0ABZ1MC32_STREF</name>
<dbReference type="Gene3D" id="3.40.50.300">
    <property type="entry name" value="P-loop containing nucleotide triphosphate hydrolases"/>
    <property type="match status" value="2"/>
</dbReference>
<dbReference type="RefSeq" id="WP_189724235.1">
    <property type="nucleotide sequence ID" value="NZ_BMUK01000005.1"/>
</dbReference>
<dbReference type="Pfam" id="PF00005">
    <property type="entry name" value="ABC_tran"/>
    <property type="match status" value="2"/>
</dbReference>